<dbReference type="Proteomes" id="UP000194873">
    <property type="component" value="Unassembled WGS sequence"/>
</dbReference>
<dbReference type="EMBL" id="MTSE01000028">
    <property type="protein sequence ID" value="OUJ69925.1"/>
    <property type="molecule type" value="Genomic_DNA"/>
</dbReference>
<organism evidence="2 3">
    <name type="scientific">Hymenobacter crusticola</name>
    <dbReference type="NCBI Taxonomy" id="1770526"/>
    <lineage>
        <taxon>Bacteria</taxon>
        <taxon>Pseudomonadati</taxon>
        <taxon>Bacteroidota</taxon>
        <taxon>Cytophagia</taxon>
        <taxon>Cytophagales</taxon>
        <taxon>Hymenobacteraceae</taxon>
        <taxon>Hymenobacter</taxon>
    </lineage>
</organism>
<dbReference type="OrthoDB" id="882451at2"/>
<keyword evidence="3" id="KW-1185">Reference proteome</keyword>
<sequence length="377" mass="42214">MDYFELIKRFWQRDAIAPLSGNATRLYFFLMNVCNQKRWHNPFTVADASLCSTLNMPKNTMKPARATLVAAGLITYHAGGNGRGNKAVYTLLNREVVAPTKKSSIDPLSQTKRPNNQSDFDPFTPQKGSVKESESDPSFLKKENKTDSLLQNKEERSAAPASRIGAAISWFQGEKSSTNDRSHALASNTGGNRARQRIAFTTSPYATEEGFTELATKLGYENACVPYYLKQITAKTEGIPARDLFGWRNYVQHYLNFDALSSQGLITQLPSPEDQPEETPGFEEFWNAYGKKSDRLLCLQEWARLSATERAAIMAHLPKYVQARPTVQYRKDPKNYLQGRCWTDESLPSPPPNTSGLPTPARTSFSLAEKVNPKVVL</sequence>
<evidence type="ECO:0000256" key="1">
    <source>
        <dbReference type="SAM" id="MobiDB-lite"/>
    </source>
</evidence>
<gene>
    <name evidence="2" type="ORF">BXP70_25630</name>
</gene>
<evidence type="ECO:0008006" key="4">
    <source>
        <dbReference type="Google" id="ProtNLM"/>
    </source>
</evidence>
<name>A0A243W7Z5_9BACT</name>
<feature type="compositionally biased region" description="Basic and acidic residues" evidence="1">
    <location>
        <begin position="129"/>
        <end position="157"/>
    </location>
</feature>
<dbReference type="RefSeq" id="WP_143436683.1">
    <property type="nucleotide sequence ID" value="NZ_MTSE01000028.1"/>
</dbReference>
<feature type="compositionally biased region" description="Polar residues" evidence="1">
    <location>
        <begin position="106"/>
        <end position="119"/>
    </location>
</feature>
<feature type="region of interest" description="Disordered" evidence="1">
    <location>
        <begin position="101"/>
        <end position="161"/>
    </location>
</feature>
<accession>A0A243W7Z5</accession>
<reference evidence="2 3" key="1">
    <citation type="submission" date="2017-01" db="EMBL/GenBank/DDBJ databases">
        <title>A new Hymenobacter.</title>
        <authorList>
            <person name="Liang Y."/>
            <person name="Feng F."/>
        </authorList>
    </citation>
    <scope>NUCLEOTIDE SEQUENCE [LARGE SCALE GENOMIC DNA]</scope>
    <source>
        <strain evidence="2">MIMBbqt21</strain>
    </source>
</reference>
<protein>
    <recommendedName>
        <fullName evidence="4">Bacteriophage lambda Replication protein O N-terminal domain-containing protein</fullName>
    </recommendedName>
</protein>
<evidence type="ECO:0000313" key="2">
    <source>
        <dbReference type="EMBL" id="OUJ69925.1"/>
    </source>
</evidence>
<comment type="caution">
    <text evidence="2">The sequence shown here is derived from an EMBL/GenBank/DDBJ whole genome shotgun (WGS) entry which is preliminary data.</text>
</comment>
<evidence type="ECO:0000313" key="3">
    <source>
        <dbReference type="Proteomes" id="UP000194873"/>
    </source>
</evidence>
<dbReference type="AlphaFoldDB" id="A0A243W7Z5"/>
<feature type="region of interest" description="Disordered" evidence="1">
    <location>
        <begin position="341"/>
        <end position="362"/>
    </location>
</feature>
<proteinExistence type="predicted"/>